<gene>
    <name evidence="8" type="ORF">FJY68_08405</name>
</gene>
<evidence type="ECO:0000256" key="5">
    <source>
        <dbReference type="ARBA" id="ARBA00023014"/>
    </source>
</evidence>
<feature type="binding site" evidence="6">
    <location>
        <position position="325"/>
    </location>
    <ligand>
        <name>[4Fe-4S] cluster</name>
        <dbReference type="ChEBI" id="CHEBI:49883"/>
        <note>4Fe-4S-S-AdoMet</note>
    </ligand>
</feature>
<keyword evidence="3 6" id="KW-0479">Metal-binding</keyword>
<comment type="cofactor">
    <cofactor evidence="6">
        <name>[4Fe-4S] cluster</name>
        <dbReference type="ChEBI" id="CHEBI:49883"/>
    </cofactor>
    <text evidence="6">Binds 1 [4Fe-4S] cluster. The cluster is coordinated with 3 cysteines and an exchangeable S-adenosyl-L-methionine.</text>
</comment>
<sequence length="614" mass="68379">MLPAAPAAVVPPLSRRGMAALGWDSCDVIIVTGDAYVDHPSFGSAVVARVLLDAGFRVGVIAQPRWSGPEDFASLGRPRLFFGVTAGNVDSLVANYSPALQRRRADDFSPGGKPGLRPNRATTVYCNRLRETFGDVPLVIGGIEASLRRLAHFDHWENSVRRSILLDTRADILLYGMAEKGVVEVARRLSADSPSVPRPSPLAPSLLDGIPGSCVNRREAPADAVVLPSYEAALADRDAFNQAFRLWHREADNPSGRTVAQPHSDRWVVHYPPPPPLSQPELDHVYDLPYTRQQHPDYREKIPALETVRFSITSHRGCLGSCTFCSLSAHQGRIIQWRSRRSILAEAARITRQEGFKGHITDIGGPTANMYGATCKVMAKDRVCPDRECTWPQRCPNLRLAAKEELAVLGAVRALPGVKKVSVGTGFRFDLLDERPGLGYLEQLCNYYLSGQLRIAPEHVSSRVLAAMHKPSHTSYLAFRRRFADTNRHLGRKQYLIPYFISGHPGSTVDDALELAEFLVRTERLFIRQVQQFTPLPMTTAAAAWHTGRDPLTDKPLYVPRDPKEVRLQRALLQLHEPGNYIYAQRALQKLGRQDLLRRLRALRPLLRPARVST</sequence>
<comment type="similarity">
    <text evidence="6">Belongs to the UPF0313 family.</text>
</comment>
<dbReference type="GO" id="GO:0003824">
    <property type="term" value="F:catalytic activity"/>
    <property type="evidence" value="ECO:0007669"/>
    <property type="project" value="InterPro"/>
</dbReference>
<dbReference type="HAMAP" id="MF_01251">
    <property type="entry name" value="UPF0313"/>
    <property type="match status" value="1"/>
</dbReference>
<protein>
    <submittedName>
        <fullName evidence="8">YgiQ family radical SAM protein</fullName>
    </submittedName>
</protein>
<dbReference type="GO" id="GO:0051539">
    <property type="term" value="F:4 iron, 4 sulfur cluster binding"/>
    <property type="evidence" value="ECO:0007669"/>
    <property type="project" value="UniProtKB-KW"/>
</dbReference>
<keyword evidence="1 6" id="KW-0004">4Fe-4S</keyword>
<evidence type="ECO:0000256" key="2">
    <source>
        <dbReference type="ARBA" id="ARBA00022691"/>
    </source>
</evidence>
<dbReference type="InterPro" id="IPR058240">
    <property type="entry name" value="rSAM_sf"/>
</dbReference>
<accession>A0A938BQ63</accession>
<keyword evidence="2 6" id="KW-0949">S-adenosyl-L-methionine</keyword>
<dbReference type="SFLD" id="SFLDG01082">
    <property type="entry name" value="B12-binding_domain_containing"/>
    <property type="match status" value="1"/>
</dbReference>
<evidence type="ECO:0000313" key="8">
    <source>
        <dbReference type="EMBL" id="MBM3331856.1"/>
    </source>
</evidence>
<keyword evidence="4 6" id="KW-0408">Iron</keyword>
<dbReference type="Pfam" id="PF11842">
    <property type="entry name" value="DUF3362"/>
    <property type="match status" value="1"/>
</dbReference>
<dbReference type="GO" id="GO:0005506">
    <property type="term" value="F:iron ion binding"/>
    <property type="evidence" value="ECO:0007669"/>
    <property type="project" value="UniProtKB-UniRule"/>
</dbReference>
<evidence type="ECO:0000256" key="3">
    <source>
        <dbReference type="ARBA" id="ARBA00022723"/>
    </source>
</evidence>
<organism evidence="8 9">
    <name type="scientific">candidate division WOR-3 bacterium</name>
    <dbReference type="NCBI Taxonomy" id="2052148"/>
    <lineage>
        <taxon>Bacteria</taxon>
        <taxon>Bacteria division WOR-3</taxon>
    </lineage>
</organism>
<dbReference type="Gene3D" id="3.80.30.20">
    <property type="entry name" value="tm_1862 like domain"/>
    <property type="match status" value="1"/>
</dbReference>
<dbReference type="InterPro" id="IPR013704">
    <property type="entry name" value="UPF0313_N"/>
</dbReference>
<feature type="binding site" evidence="6">
    <location>
        <position position="322"/>
    </location>
    <ligand>
        <name>[4Fe-4S] cluster</name>
        <dbReference type="ChEBI" id="CHEBI:49883"/>
        <note>4Fe-4S-S-AdoMet</note>
    </ligand>
</feature>
<dbReference type="PANTHER" id="PTHR32331:SF0">
    <property type="entry name" value="UPF0313 PROTEIN YGIQ"/>
    <property type="match status" value="1"/>
</dbReference>
<dbReference type="EMBL" id="VGIR01000047">
    <property type="protein sequence ID" value="MBM3331856.1"/>
    <property type="molecule type" value="Genomic_DNA"/>
</dbReference>
<keyword evidence="5 6" id="KW-0411">Iron-sulfur</keyword>
<evidence type="ECO:0000259" key="7">
    <source>
        <dbReference type="PROSITE" id="PS51918"/>
    </source>
</evidence>
<dbReference type="SFLD" id="SFLDG01069">
    <property type="entry name" value="UPF0313"/>
    <property type="match status" value="1"/>
</dbReference>
<dbReference type="Proteomes" id="UP000779900">
    <property type="component" value="Unassembled WGS sequence"/>
</dbReference>
<dbReference type="InterPro" id="IPR024560">
    <property type="entry name" value="UPF0313_C"/>
</dbReference>
<dbReference type="SMART" id="SM00729">
    <property type="entry name" value="Elp3"/>
    <property type="match status" value="1"/>
</dbReference>
<dbReference type="InterPro" id="IPR007197">
    <property type="entry name" value="rSAM"/>
</dbReference>
<dbReference type="InterPro" id="IPR023404">
    <property type="entry name" value="rSAM_horseshoe"/>
</dbReference>
<dbReference type="Pfam" id="PF08497">
    <property type="entry name" value="Radical_SAM_N"/>
    <property type="match status" value="1"/>
</dbReference>
<dbReference type="NCBIfam" id="TIGR03904">
    <property type="entry name" value="SAM_YgiQ"/>
    <property type="match status" value="1"/>
</dbReference>
<dbReference type="AlphaFoldDB" id="A0A938BQ63"/>
<name>A0A938BQ63_UNCW3</name>
<evidence type="ECO:0000256" key="1">
    <source>
        <dbReference type="ARBA" id="ARBA00022485"/>
    </source>
</evidence>
<feature type="domain" description="Radical SAM core" evidence="7">
    <location>
        <begin position="304"/>
        <end position="576"/>
    </location>
</feature>
<dbReference type="SUPFAM" id="SSF102114">
    <property type="entry name" value="Radical SAM enzymes"/>
    <property type="match status" value="1"/>
</dbReference>
<dbReference type="InterPro" id="IPR022946">
    <property type="entry name" value="UPF0313"/>
</dbReference>
<dbReference type="PROSITE" id="PS51918">
    <property type="entry name" value="RADICAL_SAM"/>
    <property type="match status" value="1"/>
</dbReference>
<dbReference type="PANTHER" id="PTHR32331">
    <property type="entry name" value="UPF0313 PROTEIN YGIQ"/>
    <property type="match status" value="1"/>
</dbReference>
<comment type="caution">
    <text evidence="8">The sequence shown here is derived from an EMBL/GenBank/DDBJ whole genome shotgun (WGS) entry which is preliminary data.</text>
</comment>
<reference evidence="8" key="1">
    <citation type="submission" date="2019-03" db="EMBL/GenBank/DDBJ databases">
        <title>Lake Tanganyika Metagenome-Assembled Genomes (MAGs).</title>
        <authorList>
            <person name="Tran P."/>
        </authorList>
    </citation>
    <scope>NUCLEOTIDE SEQUENCE</scope>
    <source>
        <strain evidence="8">K_DeepCast_150m_m2_040</strain>
    </source>
</reference>
<dbReference type="InterPro" id="IPR006638">
    <property type="entry name" value="Elp3/MiaA/NifB-like_rSAM"/>
</dbReference>
<evidence type="ECO:0000256" key="4">
    <source>
        <dbReference type="ARBA" id="ARBA00023004"/>
    </source>
</evidence>
<evidence type="ECO:0000256" key="6">
    <source>
        <dbReference type="HAMAP-Rule" id="MF_01251"/>
    </source>
</evidence>
<dbReference type="SFLD" id="SFLDS00029">
    <property type="entry name" value="Radical_SAM"/>
    <property type="match status" value="1"/>
</dbReference>
<proteinExistence type="inferred from homology"/>
<feature type="binding site" evidence="6">
    <location>
        <position position="318"/>
    </location>
    <ligand>
        <name>[4Fe-4S] cluster</name>
        <dbReference type="ChEBI" id="CHEBI:49883"/>
        <note>4Fe-4S-S-AdoMet</note>
    </ligand>
</feature>
<evidence type="ECO:0000313" key="9">
    <source>
        <dbReference type="Proteomes" id="UP000779900"/>
    </source>
</evidence>